<reference evidence="9 10" key="1">
    <citation type="journal article" date="2015" name="Nature">
        <title>rRNA introns, odd ribosomes, and small enigmatic genomes across a large radiation of phyla.</title>
        <authorList>
            <person name="Brown C.T."/>
            <person name="Hug L.A."/>
            <person name="Thomas B.C."/>
            <person name="Sharon I."/>
            <person name="Castelle C.J."/>
            <person name="Singh A."/>
            <person name="Wilkins M.J."/>
            <person name="Williams K.H."/>
            <person name="Banfield J.F."/>
        </authorList>
    </citation>
    <scope>NUCLEOTIDE SEQUENCE [LARGE SCALE GENOMIC DNA]</scope>
</reference>
<dbReference type="PATRIC" id="fig|1618446.3.peg.890"/>
<feature type="region of interest" description="Involved in Mg(2+) ion dislocation from EF-Tu" evidence="5">
    <location>
        <begin position="80"/>
        <end position="83"/>
    </location>
</feature>
<dbReference type="InterPro" id="IPR036402">
    <property type="entry name" value="EF-Ts_dimer_sf"/>
</dbReference>
<dbReference type="CDD" id="cd14275">
    <property type="entry name" value="UBA_EF-Ts"/>
    <property type="match status" value="1"/>
</dbReference>
<dbReference type="PROSITE" id="PS01127">
    <property type="entry name" value="EF_TS_2"/>
    <property type="match status" value="1"/>
</dbReference>
<name>A0A0G1CM34_9BACT</name>
<comment type="subcellular location">
    <subcellularLocation>
        <location evidence="5 7">Cytoplasm</location>
    </subcellularLocation>
</comment>
<evidence type="ECO:0000259" key="8">
    <source>
        <dbReference type="Pfam" id="PF00889"/>
    </source>
</evidence>
<evidence type="ECO:0000313" key="9">
    <source>
        <dbReference type="EMBL" id="KKS86572.1"/>
    </source>
</evidence>
<dbReference type="Gene3D" id="1.10.8.10">
    <property type="entry name" value="DNA helicase RuvA subunit, C-terminal domain"/>
    <property type="match status" value="1"/>
</dbReference>
<dbReference type="InterPro" id="IPR009060">
    <property type="entry name" value="UBA-like_sf"/>
</dbReference>
<evidence type="ECO:0000313" key="10">
    <source>
        <dbReference type="Proteomes" id="UP000034050"/>
    </source>
</evidence>
<evidence type="ECO:0000256" key="5">
    <source>
        <dbReference type="HAMAP-Rule" id="MF_00050"/>
    </source>
</evidence>
<organism evidence="9 10">
    <name type="scientific">Candidatus Gottesmanbacteria bacterium GW2011_GWB1_43_11</name>
    <dbReference type="NCBI Taxonomy" id="1618446"/>
    <lineage>
        <taxon>Bacteria</taxon>
        <taxon>Candidatus Gottesmaniibacteriota</taxon>
    </lineage>
</organism>
<comment type="function">
    <text evidence="5 6">Associates with the EF-Tu.GDP complex and induces the exchange of GDP to GTP. It remains bound to the aminoacyl-tRNA.EF-Tu.GTP complex up to the GTP hydrolysis stage on the ribosome.</text>
</comment>
<dbReference type="Pfam" id="PF25025">
    <property type="entry name" value="EF-Ts_N"/>
    <property type="match status" value="1"/>
</dbReference>
<evidence type="ECO:0000256" key="2">
    <source>
        <dbReference type="ARBA" id="ARBA00016956"/>
    </source>
</evidence>
<evidence type="ECO:0000256" key="7">
    <source>
        <dbReference type="RuleBase" id="RU000643"/>
    </source>
</evidence>
<evidence type="ECO:0000256" key="3">
    <source>
        <dbReference type="ARBA" id="ARBA00022768"/>
    </source>
</evidence>
<dbReference type="AlphaFoldDB" id="A0A0G1CM34"/>
<keyword evidence="3 5" id="KW-0251">Elongation factor</keyword>
<gene>
    <name evidence="5" type="primary">tsf</name>
    <name evidence="9" type="ORF">UV61_C0008G0025</name>
</gene>
<dbReference type="SUPFAM" id="SSF46934">
    <property type="entry name" value="UBA-like"/>
    <property type="match status" value="1"/>
</dbReference>
<keyword evidence="4 5" id="KW-0648">Protein biosynthesis</keyword>
<dbReference type="STRING" id="1618446.UV61_C0008G0025"/>
<dbReference type="Pfam" id="PF00889">
    <property type="entry name" value="EF_TS"/>
    <property type="match status" value="1"/>
</dbReference>
<evidence type="ECO:0000256" key="4">
    <source>
        <dbReference type="ARBA" id="ARBA00022917"/>
    </source>
</evidence>
<dbReference type="Proteomes" id="UP000034050">
    <property type="component" value="Unassembled WGS sequence"/>
</dbReference>
<dbReference type="InterPro" id="IPR018101">
    <property type="entry name" value="Transl_elong_Ts_CS"/>
</dbReference>
<dbReference type="Gene3D" id="3.30.479.20">
    <property type="entry name" value="Elongation factor Ts, dimerisation domain"/>
    <property type="match status" value="1"/>
</dbReference>
<evidence type="ECO:0000256" key="6">
    <source>
        <dbReference type="RuleBase" id="RU000642"/>
    </source>
</evidence>
<feature type="domain" description="Translation elongation factor EFTs/EF1B dimerisation" evidence="8">
    <location>
        <begin position="71"/>
        <end position="148"/>
    </location>
</feature>
<dbReference type="SUPFAM" id="SSF54713">
    <property type="entry name" value="Elongation factor Ts (EF-Ts), dimerisation domain"/>
    <property type="match status" value="1"/>
</dbReference>
<proteinExistence type="inferred from homology"/>
<dbReference type="HAMAP" id="MF_00050">
    <property type="entry name" value="EF_Ts"/>
    <property type="match status" value="1"/>
</dbReference>
<accession>A0A0G1CM34</accession>
<evidence type="ECO:0000256" key="1">
    <source>
        <dbReference type="ARBA" id="ARBA00005532"/>
    </source>
</evidence>
<sequence length="153" mass="16965">MIDLNKIKTLREKTGAGISECREALDVANDDLTKAESWLKEHGISKASKKADRQTSQGVVESYVHGAGKIGVLVEVNCETDFVARTDDFKKLAHELAMQISAMNPKTPDELLKQPYIRDQQLTVADLIKSVIAKLGENIQVKRFTRLVLGSEN</sequence>
<dbReference type="PANTHER" id="PTHR11741">
    <property type="entry name" value="ELONGATION FACTOR TS"/>
    <property type="match status" value="1"/>
</dbReference>
<dbReference type="InterPro" id="IPR014039">
    <property type="entry name" value="Transl_elong_EFTs/EF1B_dimer"/>
</dbReference>
<dbReference type="NCBIfam" id="TIGR00116">
    <property type="entry name" value="tsf"/>
    <property type="match status" value="1"/>
</dbReference>
<dbReference type="InterPro" id="IPR001816">
    <property type="entry name" value="Transl_elong_EFTs/EF1B"/>
</dbReference>
<dbReference type="EMBL" id="LCFD01000008">
    <property type="protein sequence ID" value="KKS86572.1"/>
    <property type="molecule type" value="Genomic_DNA"/>
</dbReference>
<dbReference type="GO" id="GO:0003746">
    <property type="term" value="F:translation elongation factor activity"/>
    <property type="evidence" value="ECO:0007669"/>
    <property type="project" value="UniProtKB-UniRule"/>
</dbReference>
<dbReference type="PANTHER" id="PTHR11741:SF0">
    <property type="entry name" value="ELONGATION FACTOR TS, MITOCHONDRIAL"/>
    <property type="match status" value="1"/>
</dbReference>
<comment type="similarity">
    <text evidence="1 5 6">Belongs to the EF-Ts family.</text>
</comment>
<dbReference type="GO" id="GO:0005737">
    <property type="term" value="C:cytoplasm"/>
    <property type="evidence" value="ECO:0007669"/>
    <property type="project" value="UniProtKB-SubCell"/>
</dbReference>
<comment type="caution">
    <text evidence="9">The sequence shown here is derived from an EMBL/GenBank/DDBJ whole genome shotgun (WGS) entry which is preliminary data.</text>
</comment>
<dbReference type="FunFam" id="1.10.8.10:FF:000001">
    <property type="entry name" value="Elongation factor Ts"/>
    <property type="match status" value="1"/>
</dbReference>
<keyword evidence="5" id="KW-0963">Cytoplasm</keyword>
<protein>
    <recommendedName>
        <fullName evidence="2 5">Elongation factor Ts</fullName>
        <shortName evidence="5">EF-Ts</shortName>
    </recommendedName>
</protein>
<dbReference type="FunFam" id="3.30.479.20:FF:000003">
    <property type="entry name" value="Elongation factor Ts, mitochondrial"/>
    <property type="match status" value="1"/>
</dbReference>